<dbReference type="InterPro" id="IPR000305">
    <property type="entry name" value="GIY-YIG_endonuc"/>
</dbReference>
<reference evidence="2 3" key="1">
    <citation type="journal article" date="2015" name="Genome Announc.">
        <title>Expanding the biotechnology potential of lactobacilli through comparative genomics of 213 strains and associated genera.</title>
        <authorList>
            <person name="Sun Z."/>
            <person name="Harris H.M."/>
            <person name="McCann A."/>
            <person name="Guo C."/>
            <person name="Argimon S."/>
            <person name="Zhang W."/>
            <person name="Yang X."/>
            <person name="Jeffery I.B."/>
            <person name="Cooney J.C."/>
            <person name="Kagawa T.F."/>
            <person name="Liu W."/>
            <person name="Song Y."/>
            <person name="Salvetti E."/>
            <person name="Wrobel A."/>
            <person name="Rasinkangas P."/>
            <person name="Parkhill J."/>
            <person name="Rea M.C."/>
            <person name="O'Sullivan O."/>
            <person name="Ritari J."/>
            <person name="Douillard F.P."/>
            <person name="Paul Ross R."/>
            <person name="Yang R."/>
            <person name="Briner A.E."/>
            <person name="Felis G.E."/>
            <person name="de Vos W.M."/>
            <person name="Barrangou R."/>
            <person name="Klaenhammer T.R."/>
            <person name="Caufield P.W."/>
            <person name="Cui Y."/>
            <person name="Zhang H."/>
            <person name="O'Toole P.W."/>
        </authorList>
    </citation>
    <scope>NUCLEOTIDE SEQUENCE [LARGE SCALE GENOMIC DNA]</scope>
    <source>
        <strain evidence="2 3">DSM 14500</strain>
    </source>
</reference>
<dbReference type="EMBL" id="AZEZ01000039">
    <property type="protein sequence ID" value="KRL44559.1"/>
    <property type="molecule type" value="Genomic_DNA"/>
</dbReference>
<dbReference type="RefSeq" id="WP_057887722.1">
    <property type="nucleotide sequence ID" value="NZ_AZEZ01000039.1"/>
</dbReference>
<keyword evidence="3" id="KW-1185">Reference proteome</keyword>
<evidence type="ECO:0000259" key="1">
    <source>
        <dbReference type="Pfam" id="PF01541"/>
    </source>
</evidence>
<proteinExistence type="predicted"/>
<protein>
    <recommendedName>
        <fullName evidence="1">GIY-YIG domain-containing protein</fullName>
    </recommendedName>
</protein>
<dbReference type="Proteomes" id="UP000050872">
    <property type="component" value="Unassembled WGS sequence"/>
</dbReference>
<accession>A0A0R1QID4</accession>
<evidence type="ECO:0000313" key="2">
    <source>
        <dbReference type="EMBL" id="KRL44559.1"/>
    </source>
</evidence>
<dbReference type="SUPFAM" id="SSF82771">
    <property type="entry name" value="GIY-YIG endonuclease"/>
    <property type="match status" value="1"/>
</dbReference>
<dbReference type="CDD" id="cd10446">
    <property type="entry name" value="GIY-YIG_unchar_1"/>
    <property type="match status" value="1"/>
</dbReference>
<dbReference type="Gene3D" id="3.40.1440.10">
    <property type="entry name" value="GIY-YIG endonuclease"/>
    <property type="match status" value="1"/>
</dbReference>
<name>A0A0R1QID4_9LACO</name>
<dbReference type="PATRIC" id="fig|1423770.3.peg.2181"/>
<organism evidence="2 3">
    <name type="scientific">Companilactobacillus mindensis DSM 14500</name>
    <dbReference type="NCBI Taxonomy" id="1423770"/>
    <lineage>
        <taxon>Bacteria</taxon>
        <taxon>Bacillati</taxon>
        <taxon>Bacillota</taxon>
        <taxon>Bacilli</taxon>
        <taxon>Lactobacillales</taxon>
        <taxon>Lactobacillaceae</taxon>
        <taxon>Companilactobacillus</taxon>
    </lineage>
</organism>
<evidence type="ECO:0000313" key="3">
    <source>
        <dbReference type="Proteomes" id="UP000050872"/>
    </source>
</evidence>
<dbReference type="Pfam" id="PF01541">
    <property type="entry name" value="GIY-YIG"/>
    <property type="match status" value="1"/>
</dbReference>
<dbReference type="STRING" id="1423770.FD29_GL002124"/>
<dbReference type="AlphaFoldDB" id="A0A0R1QID4"/>
<sequence length="289" mass="33665">MIKFEDFFNDVDQGNIKVKLNMNSGGDATKSAWGYLLDDDKKWVNMNSFRTKQSNNNLDNYKYLMAFAQYYPYGKDYFVFGGIYKVEKIIPEIEDGIGYKLTLLNDYSEYRKRLIIKLNRSRSGQTYNFRFQTVKDKLQAEVYEISPNTKMGNFMGYQNVRLNHTDLEHMINNQAPDWKKALSNVKGIYVITDKSNGELYIGSASGNTSGIWQRWSDYADLNNLTGGDKTFIEIVEKYGKDYIVKNFQYSILEIFDTKTKMDTVIEREHYWSRVLDTVNHGMNNNTGSL</sequence>
<comment type="caution">
    <text evidence="2">The sequence shown here is derived from an EMBL/GenBank/DDBJ whole genome shotgun (WGS) entry which is preliminary data.</text>
</comment>
<feature type="domain" description="GIY-YIG" evidence="1">
    <location>
        <begin position="186"/>
        <end position="273"/>
    </location>
</feature>
<dbReference type="InterPro" id="IPR035901">
    <property type="entry name" value="GIY-YIG_endonuc_sf"/>
</dbReference>
<gene>
    <name evidence="2" type="ORF">FD29_GL002124</name>
</gene>